<keyword evidence="2" id="KW-0812">Transmembrane</keyword>
<dbReference type="AlphaFoldDB" id="A0A518G3Z0"/>
<dbReference type="EMBL" id="CP036298">
    <property type="protein sequence ID" value="QDV23316.1"/>
    <property type="molecule type" value="Genomic_DNA"/>
</dbReference>
<evidence type="ECO:0000313" key="3">
    <source>
        <dbReference type="EMBL" id="QDV23316.1"/>
    </source>
</evidence>
<dbReference type="Proteomes" id="UP000318017">
    <property type="component" value="Chromosome"/>
</dbReference>
<evidence type="ECO:0000256" key="1">
    <source>
        <dbReference type="SAM" id="MobiDB-lite"/>
    </source>
</evidence>
<keyword evidence="4" id="KW-1185">Reference proteome</keyword>
<name>A0A518G3Z0_9BACT</name>
<feature type="region of interest" description="Disordered" evidence="1">
    <location>
        <begin position="32"/>
        <end position="62"/>
    </location>
</feature>
<feature type="transmembrane region" description="Helical" evidence="2">
    <location>
        <begin position="6"/>
        <end position="22"/>
    </location>
</feature>
<evidence type="ECO:0000313" key="4">
    <source>
        <dbReference type="Proteomes" id="UP000318017"/>
    </source>
</evidence>
<dbReference type="KEGG" id="ahel:Q31a_16140"/>
<protein>
    <submittedName>
        <fullName evidence="3">Uncharacterized protein</fullName>
    </submittedName>
</protein>
<reference evidence="3 4" key="1">
    <citation type="submission" date="2019-02" db="EMBL/GenBank/DDBJ databases">
        <title>Deep-cultivation of Planctomycetes and their phenomic and genomic characterization uncovers novel biology.</title>
        <authorList>
            <person name="Wiegand S."/>
            <person name="Jogler M."/>
            <person name="Boedeker C."/>
            <person name="Pinto D."/>
            <person name="Vollmers J."/>
            <person name="Rivas-Marin E."/>
            <person name="Kohn T."/>
            <person name="Peeters S.H."/>
            <person name="Heuer A."/>
            <person name="Rast P."/>
            <person name="Oberbeckmann S."/>
            <person name="Bunk B."/>
            <person name="Jeske O."/>
            <person name="Meyerdierks A."/>
            <person name="Storesund J.E."/>
            <person name="Kallscheuer N."/>
            <person name="Luecker S."/>
            <person name="Lage O.M."/>
            <person name="Pohl T."/>
            <person name="Merkel B.J."/>
            <person name="Hornburger P."/>
            <person name="Mueller R.-W."/>
            <person name="Bruemmer F."/>
            <person name="Labrenz M."/>
            <person name="Spormann A.M."/>
            <person name="Op den Camp H."/>
            <person name="Overmann J."/>
            <person name="Amann R."/>
            <person name="Jetten M.S.M."/>
            <person name="Mascher T."/>
            <person name="Medema M.H."/>
            <person name="Devos D.P."/>
            <person name="Kaster A.-K."/>
            <person name="Ovreas L."/>
            <person name="Rohde M."/>
            <person name="Galperin M.Y."/>
            <person name="Jogler C."/>
        </authorList>
    </citation>
    <scope>NUCLEOTIDE SEQUENCE [LARGE SCALE GENOMIC DNA]</scope>
    <source>
        <strain evidence="3 4">Q31a</strain>
    </source>
</reference>
<keyword evidence="2" id="KW-0472">Membrane</keyword>
<sequence>MFWPIVWFTFMVGLIVATIVVARKEKKARLALAKPTTPQPLTDSPGGLADPASEGFGEQDPVAGFELEDGDAVAALDDDPFK</sequence>
<accession>A0A518G3Z0</accession>
<evidence type="ECO:0000256" key="2">
    <source>
        <dbReference type="SAM" id="Phobius"/>
    </source>
</evidence>
<proteinExistence type="predicted"/>
<keyword evidence="2" id="KW-1133">Transmembrane helix</keyword>
<gene>
    <name evidence="3" type="ORF">Q31a_16140</name>
</gene>
<dbReference type="RefSeq" id="WP_145076161.1">
    <property type="nucleotide sequence ID" value="NZ_CP036298.1"/>
</dbReference>
<organism evidence="3 4">
    <name type="scientific">Aureliella helgolandensis</name>
    <dbReference type="NCBI Taxonomy" id="2527968"/>
    <lineage>
        <taxon>Bacteria</taxon>
        <taxon>Pseudomonadati</taxon>
        <taxon>Planctomycetota</taxon>
        <taxon>Planctomycetia</taxon>
        <taxon>Pirellulales</taxon>
        <taxon>Pirellulaceae</taxon>
        <taxon>Aureliella</taxon>
    </lineage>
</organism>